<feature type="compositionally biased region" description="Basic and acidic residues" evidence="10">
    <location>
        <begin position="218"/>
        <end position="253"/>
    </location>
</feature>
<keyword evidence="5" id="KW-0809">Transit peptide</keyword>
<feature type="compositionally biased region" description="Polar residues" evidence="10">
    <location>
        <begin position="1277"/>
        <end position="1291"/>
    </location>
</feature>
<feature type="compositionally biased region" description="Polar residues" evidence="10">
    <location>
        <begin position="922"/>
        <end position="939"/>
    </location>
</feature>
<name>A0A8H7J2T5_9PLEO</name>
<comment type="caution">
    <text evidence="12">The sequence shown here is derived from an EMBL/GenBank/DDBJ whole genome shotgun (WGS) entry which is preliminary data.</text>
</comment>
<keyword evidence="9" id="KW-0175">Coiled coil</keyword>
<feature type="region of interest" description="Disordered" evidence="10">
    <location>
        <begin position="537"/>
        <end position="600"/>
    </location>
</feature>
<keyword evidence="6 8" id="KW-0446">Lipid-binding</keyword>
<comment type="function">
    <text evidence="8">Membrane-associated protein that warps the membrane surface to access and bind aromatic isoprenes with high specificity, including ubiquinone (CoQ) isoprene intermediates and presents them directly to Coq7, therefore facilitating the Coq7-mediated hydroxylase step. Participates in the biosynthesis of coenzyme Q, also named ubiquinone, an essential lipid-soluble electron transporter for aerobic cellular respiration.</text>
</comment>
<feature type="region of interest" description="Disordered" evidence="10">
    <location>
        <begin position="202"/>
        <end position="253"/>
    </location>
</feature>
<dbReference type="InterPro" id="IPR013718">
    <property type="entry name" value="COQ9_C"/>
</dbReference>
<protein>
    <recommendedName>
        <fullName evidence="8">Ubiquinone biosynthesis protein</fullName>
    </recommendedName>
</protein>
<feature type="region of interest" description="Disordered" evidence="10">
    <location>
        <begin position="718"/>
        <end position="739"/>
    </location>
</feature>
<feature type="region of interest" description="Disordered" evidence="10">
    <location>
        <begin position="922"/>
        <end position="947"/>
    </location>
</feature>
<dbReference type="PANTHER" id="PTHR21427">
    <property type="entry name" value="UBIQUINONE BIOSYNTHESIS PROTEIN COQ9, MITOCHONDRIAL"/>
    <property type="match status" value="1"/>
</dbReference>
<feature type="compositionally biased region" description="Polar residues" evidence="10">
    <location>
        <begin position="554"/>
        <end position="589"/>
    </location>
</feature>
<dbReference type="InterPro" id="IPR011049">
    <property type="entry name" value="Serralysin-like_metalloprot_C"/>
</dbReference>
<dbReference type="EMBL" id="RZGK01000012">
    <property type="protein sequence ID" value="KAF9695232.1"/>
    <property type="molecule type" value="Genomic_DNA"/>
</dbReference>
<keyword evidence="13" id="KW-1185">Reference proteome</keyword>
<dbReference type="GO" id="GO:0006744">
    <property type="term" value="P:ubiquinone biosynthetic process"/>
    <property type="evidence" value="ECO:0007669"/>
    <property type="project" value="UniProtKB-UniRule"/>
</dbReference>
<dbReference type="Gene3D" id="2.150.10.10">
    <property type="entry name" value="Serralysin-like metalloprotease, C-terminal"/>
    <property type="match status" value="1"/>
</dbReference>
<gene>
    <name evidence="12" type="ORF">EKO04_006734</name>
</gene>
<feature type="region of interest" description="Disordered" evidence="10">
    <location>
        <begin position="1002"/>
        <end position="1056"/>
    </location>
</feature>
<feature type="coiled-coil region" evidence="9">
    <location>
        <begin position="476"/>
        <end position="503"/>
    </location>
</feature>
<keyword evidence="7 8" id="KW-0496">Mitochondrion</keyword>
<reference evidence="12" key="2">
    <citation type="submission" date="2020-09" db="EMBL/GenBank/DDBJ databases">
        <title>Reference genome assembly for Australian Ascochyta lentis isolate Al4.</title>
        <authorList>
            <person name="Lee R.C."/>
            <person name="Farfan-Caceres L.M."/>
            <person name="Debler J.W."/>
            <person name="Williams A.H."/>
            <person name="Henares B.M."/>
        </authorList>
    </citation>
    <scope>NUCLEOTIDE SEQUENCE</scope>
    <source>
        <strain evidence="12">Al4</strain>
    </source>
</reference>
<feature type="compositionally biased region" description="Acidic residues" evidence="10">
    <location>
        <begin position="1148"/>
        <end position="1166"/>
    </location>
</feature>
<feature type="compositionally biased region" description="Polar residues" evidence="10">
    <location>
        <begin position="827"/>
        <end position="852"/>
    </location>
</feature>
<sequence>MSSTRLPSTLLGTLRTATSRTPHAWRHRCTYHSYDYAQPPPFPPAETKILSSAYAHVPAHGFTLDALQLGARDAGYLDASTNLFPRGAFELINYHLVTQRLALRDSVQFAETEKVDVSARALATMAQPTLLPPSVHELSALADEILFLASDPSVDTAWYTKRATLSGIYAAAEVFMTQDRSRGFVETEQFLDGRLGEVQRTSISTQYRKDSTVQGKDSTVHGKDSTVHSKDSTVHGKDSTVHDKDSTVHGKDSTVHSKTVQYTAKTVQYTAKTVQYKAKTVQYEAKTIQNSTHGRWPHATPITPQPTPAPAMNERPGTIPGPAPVQHPRRPPAHQSVSLRHSPPAKLAHAASTLAAAAAAAAARHSSTLSTSPNAPASDKANPPSTVSPRLPLNTNSSGESSDAAGWFERTNNHDHVPHDASFVDNDPPFLLHNSSSSERTPPDGQYLDMPSMPYRPGLMHLGTDASSTEDFRSVIDDLTIANKKLKQRLRKYERVYDAHLQDDKLFEVKFHGLPAHKKKELEETLRKFAAGLDDSEDLPDIPYAHAPALNKEPTGSSTSRFAESGYVSMSASGQNSSTPSNNASNQNADSRRMTKSAYNRQQQTIQSYLHDIPRGLLPQENVPMSDKARKKMVVRRLEQIFAGKRSAPGSHPQPMQQEEVAQSAATADRREREATGQGLRPEGLRTALITPEQADMDEGQGGSILHIPAQQRVNEQDFDASGSGSGSPDQRPTRPLDLDPFRAQVPAANMEYFRHLGFSPPDMMANTSTEEGHGWLYLNLVINMAQLHTLNVTPENVKEALAAYSTKLEVSSDGRKIRWKGGHDFSVNSSDSSPEQSGVNSPYQAMAGQTSPRKHTKTGHSASMESGYGGSEQRSRNNAPAGQERETSKFAYKPLFFRRESSEEDQDFYDSTESAISAFQPQQRGDASGMSTAIQGNMPTKRRDDGPMIFYNRAKFCTDLTGDRVGASLTLPENYKTITSHPLGAQPNRESVDGSEIWESRGPLENAETDVDSRKGTQTSSTGESIGFSPTGLENHSGADSPNVMDFKASGLGGVQPDDNFSIRVQRSQIPTAPTATQPNRRASLYPSKIQAILGEGKMSQNVRCRSTSPKNTIKEEMISAVRQNMPSSVLPPASFYPFESTSSGELSDDEDEASSGESDTDDDGPSTALQLLNVAPPLARFASEPSGSTSEASEYSEDDDDDGSIDLLATARQQDPETVRAFEREYDAAVADRLAEEIVAGSSAATAGGGSGFNSPANDADGLSKQGGARKSLQKAPSTTSADSLSPRSKNLKRARTTESLAATMTNGSKAAKSQRTE</sequence>
<evidence type="ECO:0000256" key="5">
    <source>
        <dbReference type="ARBA" id="ARBA00022946"/>
    </source>
</evidence>
<comment type="pathway">
    <text evidence="2 8">Cofactor biosynthesis; ubiquinone biosynthesis.</text>
</comment>
<evidence type="ECO:0000256" key="2">
    <source>
        <dbReference type="ARBA" id="ARBA00004749"/>
    </source>
</evidence>
<feature type="compositionally biased region" description="Acidic residues" evidence="10">
    <location>
        <begin position="1196"/>
        <end position="1206"/>
    </location>
</feature>
<keyword evidence="4 8" id="KW-0831">Ubiquinone biosynthesis</keyword>
<feature type="compositionally biased region" description="Polar residues" evidence="10">
    <location>
        <begin position="1300"/>
        <end position="1320"/>
    </location>
</feature>
<dbReference type="PANTHER" id="PTHR21427:SF19">
    <property type="entry name" value="UBIQUINONE BIOSYNTHESIS PROTEIN COQ9, MITOCHONDRIAL"/>
    <property type="match status" value="1"/>
</dbReference>
<dbReference type="InterPro" id="IPR012762">
    <property type="entry name" value="Ubiq_biosynth_COQ9"/>
</dbReference>
<evidence type="ECO:0000256" key="1">
    <source>
        <dbReference type="ARBA" id="ARBA00004173"/>
    </source>
</evidence>
<evidence type="ECO:0000256" key="8">
    <source>
        <dbReference type="RuleBase" id="RU366063"/>
    </source>
</evidence>
<feature type="domain" description="COQ9 C-terminal" evidence="11">
    <location>
        <begin position="132"/>
        <end position="200"/>
    </location>
</feature>
<evidence type="ECO:0000256" key="6">
    <source>
        <dbReference type="ARBA" id="ARBA00023121"/>
    </source>
</evidence>
<comment type="subcellular location">
    <subcellularLocation>
        <location evidence="1 8">Mitochondrion</location>
    </subcellularLocation>
</comment>
<dbReference type="GO" id="GO:0008289">
    <property type="term" value="F:lipid binding"/>
    <property type="evidence" value="ECO:0007669"/>
    <property type="project" value="UniProtKB-UniRule"/>
</dbReference>
<organism evidence="12 13">
    <name type="scientific">Ascochyta lentis</name>
    <dbReference type="NCBI Taxonomy" id="205686"/>
    <lineage>
        <taxon>Eukaryota</taxon>
        <taxon>Fungi</taxon>
        <taxon>Dikarya</taxon>
        <taxon>Ascomycota</taxon>
        <taxon>Pezizomycotina</taxon>
        <taxon>Dothideomycetes</taxon>
        <taxon>Pleosporomycetidae</taxon>
        <taxon>Pleosporales</taxon>
        <taxon>Pleosporineae</taxon>
        <taxon>Didymellaceae</taxon>
        <taxon>Ascochyta</taxon>
    </lineage>
</organism>
<dbReference type="Pfam" id="PF08511">
    <property type="entry name" value="COQ9"/>
    <property type="match status" value="1"/>
</dbReference>
<dbReference type="Pfam" id="PF09421">
    <property type="entry name" value="FRQ"/>
    <property type="match status" value="1"/>
</dbReference>
<dbReference type="OrthoDB" id="2536795at2759"/>
<dbReference type="InterPro" id="IPR018554">
    <property type="entry name" value="FRQ"/>
</dbReference>
<dbReference type="NCBIfam" id="TIGR02396">
    <property type="entry name" value="diverge_rpsU"/>
    <property type="match status" value="1"/>
</dbReference>
<feature type="region of interest" description="Disordered" evidence="10">
    <location>
        <begin position="289"/>
        <end position="351"/>
    </location>
</feature>
<evidence type="ECO:0000256" key="9">
    <source>
        <dbReference type="SAM" id="Coils"/>
    </source>
</evidence>
<dbReference type="UniPathway" id="UPA00232"/>
<evidence type="ECO:0000256" key="10">
    <source>
        <dbReference type="SAM" id="MobiDB-lite"/>
    </source>
</evidence>
<feature type="region of interest" description="Disordered" evidence="10">
    <location>
        <begin position="825"/>
        <end position="890"/>
    </location>
</feature>
<proteinExistence type="inferred from homology"/>
<feature type="compositionally biased region" description="Polar residues" evidence="10">
    <location>
        <begin position="383"/>
        <end position="401"/>
    </location>
</feature>
<feature type="region of interest" description="Disordered" evidence="10">
    <location>
        <begin position="1245"/>
        <end position="1320"/>
    </location>
</feature>
<accession>A0A8H7J2T5</accession>
<feature type="region of interest" description="Disordered" evidence="10">
    <location>
        <begin position="365"/>
        <end position="414"/>
    </location>
</feature>
<dbReference type="GO" id="GO:0007623">
    <property type="term" value="P:circadian rhythm"/>
    <property type="evidence" value="ECO:0007669"/>
    <property type="project" value="InterPro"/>
</dbReference>
<feature type="region of interest" description="Disordered" evidence="10">
    <location>
        <begin position="1126"/>
        <end position="1221"/>
    </location>
</feature>
<dbReference type="SUPFAM" id="SSF101967">
    <property type="entry name" value="Adhesin YadA, collagen-binding domain"/>
    <property type="match status" value="1"/>
</dbReference>
<dbReference type="GO" id="GO:0005743">
    <property type="term" value="C:mitochondrial inner membrane"/>
    <property type="evidence" value="ECO:0007669"/>
    <property type="project" value="TreeGrafter"/>
</dbReference>
<feature type="region of interest" description="Disordered" evidence="10">
    <location>
        <begin position="644"/>
        <end position="684"/>
    </location>
</feature>
<evidence type="ECO:0000313" key="12">
    <source>
        <dbReference type="EMBL" id="KAF9695232.1"/>
    </source>
</evidence>
<evidence type="ECO:0000256" key="3">
    <source>
        <dbReference type="ARBA" id="ARBA00010766"/>
    </source>
</evidence>
<dbReference type="Proteomes" id="UP000651452">
    <property type="component" value="Unassembled WGS sequence"/>
</dbReference>
<comment type="similarity">
    <text evidence="3 8">Belongs to the COQ9 family.</text>
</comment>
<evidence type="ECO:0000313" key="13">
    <source>
        <dbReference type="Proteomes" id="UP000651452"/>
    </source>
</evidence>
<evidence type="ECO:0000256" key="7">
    <source>
        <dbReference type="ARBA" id="ARBA00023128"/>
    </source>
</evidence>
<evidence type="ECO:0000256" key="4">
    <source>
        <dbReference type="ARBA" id="ARBA00022688"/>
    </source>
</evidence>
<reference evidence="12" key="1">
    <citation type="submission" date="2018-12" db="EMBL/GenBank/DDBJ databases">
        <authorList>
            <person name="Syme R.A."/>
            <person name="Farfan-Caceres L."/>
            <person name="Lichtenzveig J."/>
        </authorList>
    </citation>
    <scope>NUCLEOTIDE SEQUENCE</scope>
    <source>
        <strain evidence="12">Al4</strain>
    </source>
</reference>
<feature type="compositionally biased region" description="Polar residues" evidence="10">
    <location>
        <begin position="202"/>
        <end position="217"/>
    </location>
</feature>
<dbReference type="GO" id="GO:0006355">
    <property type="term" value="P:regulation of DNA-templated transcription"/>
    <property type="evidence" value="ECO:0007669"/>
    <property type="project" value="InterPro"/>
</dbReference>
<dbReference type="GO" id="GO:0005634">
    <property type="term" value="C:nucleus"/>
    <property type="evidence" value="ECO:0007669"/>
    <property type="project" value="InterPro"/>
</dbReference>
<evidence type="ECO:0000259" key="11">
    <source>
        <dbReference type="Pfam" id="PF08511"/>
    </source>
</evidence>